<dbReference type="InterPro" id="IPR050951">
    <property type="entry name" value="Retrovirus_Pol_polyprotein"/>
</dbReference>
<feature type="region of interest" description="Disordered" evidence="1">
    <location>
        <begin position="587"/>
        <end position="636"/>
    </location>
</feature>
<feature type="compositionally biased region" description="Polar residues" evidence="1">
    <location>
        <begin position="564"/>
        <end position="575"/>
    </location>
</feature>
<reference evidence="4 5" key="3">
    <citation type="journal article" date="2017" name="G3 (Bethesda)">
        <title>Comparative analysis highlights variable genome content of wheat rusts and divergence of the mating loci.</title>
        <authorList>
            <person name="Cuomo C.A."/>
            <person name="Bakkeren G."/>
            <person name="Khalil H.B."/>
            <person name="Panwar V."/>
            <person name="Joly D."/>
            <person name="Linning R."/>
            <person name="Sakthikumar S."/>
            <person name="Song X."/>
            <person name="Adiconis X."/>
            <person name="Fan L."/>
            <person name="Goldberg J.M."/>
            <person name="Levin J.Z."/>
            <person name="Young S."/>
            <person name="Zeng Q."/>
            <person name="Anikster Y."/>
            <person name="Bruce M."/>
            <person name="Wang M."/>
            <person name="Yin C."/>
            <person name="McCallum B."/>
            <person name="Szabo L.J."/>
            <person name="Hulbert S."/>
            <person name="Chen X."/>
            <person name="Fellers J.P."/>
        </authorList>
    </citation>
    <scope>NUCLEOTIDE SEQUENCE</scope>
    <source>
        <strain evidence="4">isolate 1-1 / race 1 (BBBD)</strain>
        <strain evidence="5">Isolate 1-1 / race 1 (BBBD)</strain>
    </source>
</reference>
<dbReference type="Proteomes" id="UP000005240">
    <property type="component" value="Unassembled WGS sequence"/>
</dbReference>
<dbReference type="VEuPathDB" id="FungiDB:PTTG_30192"/>
<feature type="non-terminal residue" evidence="3">
    <location>
        <position position="1"/>
    </location>
</feature>
<dbReference type="EMBL" id="ADAS02002182">
    <property type="protein sequence ID" value="OAV85923.1"/>
    <property type="molecule type" value="Genomic_DNA"/>
</dbReference>
<accession>A0A180G256</accession>
<feature type="compositionally biased region" description="Low complexity" evidence="1">
    <location>
        <begin position="626"/>
        <end position="636"/>
    </location>
</feature>
<keyword evidence="5" id="KW-1185">Reference proteome</keyword>
<dbReference type="OrthoDB" id="3095879at2759"/>
<feature type="compositionally biased region" description="Low complexity" evidence="1">
    <location>
        <begin position="328"/>
        <end position="363"/>
    </location>
</feature>
<feature type="compositionally biased region" description="Low complexity" evidence="1">
    <location>
        <begin position="541"/>
        <end position="563"/>
    </location>
</feature>
<evidence type="ECO:0000313" key="4">
    <source>
        <dbReference type="EnsemblFungi" id="PTTG_30192-t43_1-p1"/>
    </source>
</evidence>
<reference evidence="3" key="1">
    <citation type="submission" date="2009-11" db="EMBL/GenBank/DDBJ databases">
        <authorList>
            <consortium name="The Broad Institute Genome Sequencing Platform"/>
            <person name="Ward D."/>
            <person name="Feldgarden M."/>
            <person name="Earl A."/>
            <person name="Young S.K."/>
            <person name="Zeng Q."/>
            <person name="Koehrsen M."/>
            <person name="Alvarado L."/>
            <person name="Berlin A."/>
            <person name="Bochicchio J."/>
            <person name="Borenstein D."/>
            <person name="Chapman S.B."/>
            <person name="Chen Z."/>
            <person name="Engels R."/>
            <person name="Freedman E."/>
            <person name="Gellesch M."/>
            <person name="Goldberg J."/>
            <person name="Griggs A."/>
            <person name="Gujja S."/>
            <person name="Heilman E."/>
            <person name="Heiman D."/>
            <person name="Hepburn T."/>
            <person name="Howarth C."/>
            <person name="Jen D."/>
            <person name="Larson L."/>
            <person name="Lewis B."/>
            <person name="Mehta T."/>
            <person name="Park D."/>
            <person name="Pearson M."/>
            <person name="Roberts A."/>
            <person name="Saif S."/>
            <person name="Shea T."/>
            <person name="Shenoy N."/>
            <person name="Sisk P."/>
            <person name="Stolte C."/>
            <person name="Sykes S."/>
            <person name="Thomson T."/>
            <person name="Walk T."/>
            <person name="White J."/>
            <person name="Yandava C."/>
            <person name="Izard J."/>
            <person name="Baranova O.V."/>
            <person name="Blanton J.M."/>
            <person name="Tanner A.C."/>
            <person name="Dewhirst F.E."/>
            <person name="Haas B."/>
            <person name="Nusbaum C."/>
            <person name="Birren B."/>
        </authorList>
    </citation>
    <scope>NUCLEOTIDE SEQUENCE [LARGE SCALE GENOMIC DNA]</scope>
    <source>
        <strain evidence="3">1-1 BBBD Race 1</strain>
    </source>
</reference>
<feature type="region of interest" description="Disordered" evidence="1">
    <location>
        <begin position="519"/>
        <end position="575"/>
    </location>
</feature>
<organism evidence="3">
    <name type="scientific">Puccinia triticina (isolate 1-1 / race 1 (BBBD))</name>
    <name type="common">Brown leaf rust fungus</name>
    <dbReference type="NCBI Taxonomy" id="630390"/>
    <lineage>
        <taxon>Eukaryota</taxon>
        <taxon>Fungi</taxon>
        <taxon>Dikarya</taxon>
        <taxon>Basidiomycota</taxon>
        <taxon>Pucciniomycotina</taxon>
        <taxon>Pucciniomycetes</taxon>
        <taxon>Pucciniales</taxon>
        <taxon>Pucciniaceae</taxon>
        <taxon>Puccinia</taxon>
    </lineage>
</organism>
<proteinExistence type="predicted"/>
<gene>
    <name evidence="3" type="ORF">PTTG_30192</name>
</gene>
<feature type="compositionally biased region" description="Pro residues" evidence="1">
    <location>
        <begin position="285"/>
        <end position="297"/>
    </location>
</feature>
<dbReference type="Gene3D" id="1.10.340.70">
    <property type="match status" value="1"/>
</dbReference>
<dbReference type="EnsemblFungi" id="PTTG_30192-t43_1">
    <property type="protein sequence ID" value="PTTG_30192-t43_1-p1"/>
    <property type="gene ID" value="PTTG_30192"/>
</dbReference>
<dbReference type="STRING" id="630390.A0A180G256"/>
<sequence length="681" mass="73407">PSFILSVRPALIRPPVRPSTSVRPAVRLPPSARPSVYLRPSVRPSTSVHPSVRLPPSVCPSVRQSVRQSVLLSFINTLQSPGMAKDQPRLPGVLAYITDQIKQRLLTGYAADTIFAELQRVLRSRGNCVEIDGLFFVANRVVIPADPVLRLQLIMAAHDKSGHLGFPQTMSRLRGGYFWPGIGDDVKMFIHTCPTCHHKDARQASPSATTLGPSETTAGFLSTTAPLELPTGLLPPPAKSSLPSGLSNSTQRPNQIFPEQRASTPDICMRHTVSPKPSSITPTRAPHPGPRVAPPAPTLIDLSGQRSHPDKGVWHPRPHPSPLPLPTAPSTTPTSYSPALSTHPATVSTSSPSLSTHPTTASTQHCPVPPPALVHTDSREPLFPAQWDKERSGRPSDQTANRYEARIRHLEMVVRVLLARTNSIEPLYRGASHSRRTSTPPLAGSFRYSMDQGLQPVLSKKRLSSQEIDRQERRPRRSTTPVSLPGLSASLNPRLPPGDQSIEANKIVDALRPYSGHIVPHFPPATTSAPPSRPANVARWPDQLSLPSDTLSTPPTPLQSTQSAASPPSLTRPSTASQTFFLAASSVASPPSLTRPSTASDISSPATPKALPGRHGTVDPSNLHWPSPALAAPPQLSLPHPPSLYTHLPLATCDDSPFTSRSRENLLVSNAIFSPQLSRRC</sequence>
<dbReference type="Pfam" id="PF17921">
    <property type="entry name" value="Integrase_H2C2"/>
    <property type="match status" value="1"/>
</dbReference>
<evidence type="ECO:0000313" key="3">
    <source>
        <dbReference type="EMBL" id="OAV85923.1"/>
    </source>
</evidence>
<feature type="compositionally biased region" description="Polar residues" evidence="1">
    <location>
        <begin position="594"/>
        <end position="606"/>
    </location>
</feature>
<dbReference type="PANTHER" id="PTHR37984:SF5">
    <property type="entry name" value="PROTEIN NYNRIN-LIKE"/>
    <property type="match status" value="1"/>
</dbReference>
<reference evidence="4" key="4">
    <citation type="submission" date="2025-05" db="UniProtKB">
        <authorList>
            <consortium name="EnsemblFungi"/>
        </authorList>
    </citation>
    <scope>IDENTIFICATION</scope>
    <source>
        <strain evidence="4">isolate 1-1 / race 1 (BBBD)</strain>
    </source>
</reference>
<feature type="region of interest" description="Disordered" evidence="1">
    <location>
        <begin position="461"/>
        <end position="501"/>
    </location>
</feature>
<feature type="non-terminal residue" evidence="3">
    <location>
        <position position="681"/>
    </location>
</feature>
<reference evidence="3" key="2">
    <citation type="submission" date="2016-05" db="EMBL/GenBank/DDBJ databases">
        <title>Comparative analysis highlights variable genome content of wheat rusts and divergence of the mating loci.</title>
        <authorList>
            <person name="Cuomo C.A."/>
            <person name="Bakkeren G."/>
            <person name="Szabo L."/>
            <person name="Khalil H."/>
            <person name="Joly D."/>
            <person name="Goldberg J."/>
            <person name="Young S."/>
            <person name="Zeng Q."/>
            <person name="Fellers J."/>
        </authorList>
    </citation>
    <scope>NUCLEOTIDE SEQUENCE [LARGE SCALE GENOMIC DNA]</scope>
    <source>
        <strain evidence="3">1-1 BBBD Race 1</strain>
    </source>
</reference>
<feature type="region of interest" description="Disordered" evidence="1">
    <location>
        <begin position="226"/>
        <end position="377"/>
    </location>
</feature>
<evidence type="ECO:0000256" key="1">
    <source>
        <dbReference type="SAM" id="MobiDB-lite"/>
    </source>
</evidence>
<feature type="domain" description="Integrase zinc-binding" evidence="2">
    <location>
        <begin position="147"/>
        <end position="199"/>
    </location>
</feature>
<dbReference type="AlphaFoldDB" id="A0A180G256"/>
<dbReference type="PANTHER" id="PTHR37984">
    <property type="entry name" value="PROTEIN CBG26694"/>
    <property type="match status" value="1"/>
</dbReference>
<protein>
    <submittedName>
        <fullName evidence="4">Integrase_H2C2 domain-containing protein</fullName>
    </submittedName>
</protein>
<dbReference type="InterPro" id="IPR041588">
    <property type="entry name" value="Integrase_H2C2"/>
</dbReference>
<evidence type="ECO:0000259" key="2">
    <source>
        <dbReference type="Pfam" id="PF17921"/>
    </source>
</evidence>
<evidence type="ECO:0000313" key="5">
    <source>
        <dbReference type="Proteomes" id="UP000005240"/>
    </source>
</evidence>
<name>A0A180G256_PUCT1</name>